<dbReference type="InterPro" id="IPR050951">
    <property type="entry name" value="Retrovirus_Pol_polyprotein"/>
</dbReference>
<dbReference type="SUPFAM" id="SSF53098">
    <property type="entry name" value="Ribonuclease H-like"/>
    <property type="match status" value="1"/>
</dbReference>
<keyword evidence="2" id="KW-1185">Reference proteome</keyword>
<gene>
    <name evidence="1" type="ORF">LAZ67_22000407</name>
</gene>
<dbReference type="PANTHER" id="PTHR37984:SF5">
    <property type="entry name" value="PROTEIN NYNRIN-LIKE"/>
    <property type="match status" value="1"/>
</dbReference>
<dbReference type="Gene3D" id="3.30.420.10">
    <property type="entry name" value="Ribonuclease H-like superfamily/Ribonuclease H"/>
    <property type="match status" value="1"/>
</dbReference>
<name>A0ABY6LNG4_9ARAC</name>
<dbReference type="EMBL" id="CP092884">
    <property type="protein sequence ID" value="UYV82656.1"/>
    <property type="molecule type" value="Genomic_DNA"/>
</dbReference>
<dbReference type="Proteomes" id="UP001235939">
    <property type="component" value="Chromosome 22"/>
</dbReference>
<dbReference type="InterPro" id="IPR036397">
    <property type="entry name" value="RNaseH_sf"/>
</dbReference>
<organism evidence="1 2">
    <name type="scientific">Cordylochernes scorpioides</name>
    <dbReference type="NCBI Taxonomy" id="51811"/>
    <lineage>
        <taxon>Eukaryota</taxon>
        <taxon>Metazoa</taxon>
        <taxon>Ecdysozoa</taxon>
        <taxon>Arthropoda</taxon>
        <taxon>Chelicerata</taxon>
        <taxon>Arachnida</taxon>
        <taxon>Pseudoscorpiones</taxon>
        <taxon>Cheliferoidea</taxon>
        <taxon>Chernetidae</taxon>
        <taxon>Cordylochernes</taxon>
    </lineage>
</organism>
<protein>
    <submittedName>
        <fullName evidence="1">K02A2.6-like</fullName>
    </submittedName>
</protein>
<proteinExistence type="predicted"/>
<evidence type="ECO:0000313" key="1">
    <source>
        <dbReference type="EMBL" id="UYV82656.1"/>
    </source>
</evidence>
<dbReference type="PANTHER" id="PTHR37984">
    <property type="entry name" value="PROTEIN CBG26694"/>
    <property type="match status" value="1"/>
</dbReference>
<evidence type="ECO:0000313" key="2">
    <source>
        <dbReference type="Proteomes" id="UP001235939"/>
    </source>
</evidence>
<reference evidence="1 2" key="1">
    <citation type="submission" date="2022-03" db="EMBL/GenBank/DDBJ databases">
        <title>A chromosomal length assembly of Cordylochernes scorpioides.</title>
        <authorList>
            <person name="Zeh D."/>
            <person name="Zeh J."/>
        </authorList>
    </citation>
    <scope>NUCLEOTIDE SEQUENCE [LARGE SCALE GENOMIC DNA]</scope>
    <source>
        <strain evidence="1">IN4F17</strain>
        <tissue evidence="1">Whole Body</tissue>
    </source>
</reference>
<accession>A0ABY6LNG4</accession>
<dbReference type="InterPro" id="IPR012337">
    <property type="entry name" value="RNaseH-like_sf"/>
</dbReference>
<sequence length="98" mass="11377">MDGRQHVKKLPNRTVCSWPKADYPSQRIYMDYAGPADVYMFLVIVDSFSNWLEVKVMKSTTTYNTIRSLRGIFSRNRLPQVVLTATSHSLYQKNSMIL</sequence>